<evidence type="ECO:0000259" key="6">
    <source>
        <dbReference type="PROSITE" id="PS50850"/>
    </source>
</evidence>
<feature type="transmembrane region" description="Helical" evidence="5">
    <location>
        <begin position="56"/>
        <end position="75"/>
    </location>
</feature>
<dbReference type="InterPro" id="IPR005829">
    <property type="entry name" value="Sugar_transporter_CS"/>
</dbReference>
<dbReference type="Gene3D" id="1.20.1250.20">
    <property type="entry name" value="MFS general substrate transporter like domains"/>
    <property type="match status" value="1"/>
</dbReference>
<evidence type="ECO:0000313" key="7">
    <source>
        <dbReference type="EMBL" id="MDO1512739.1"/>
    </source>
</evidence>
<dbReference type="RefSeq" id="WP_304435756.1">
    <property type="nucleotide sequence ID" value="NZ_JAUKUC010000001.1"/>
</dbReference>
<accession>A0ABT8RPC5</accession>
<evidence type="ECO:0000256" key="4">
    <source>
        <dbReference type="ARBA" id="ARBA00023136"/>
    </source>
</evidence>
<dbReference type="PROSITE" id="PS00217">
    <property type="entry name" value="SUGAR_TRANSPORT_2"/>
    <property type="match status" value="1"/>
</dbReference>
<proteinExistence type="predicted"/>
<keyword evidence="8" id="KW-1185">Reference proteome</keyword>
<gene>
    <name evidence="7" type="ORF">Q2T41_08730</name>
</gene>
<feature type="transmembrane region" description="Helical" evidence="5">
    <location>
        <begin position="111"/>
        <end position="132"/>
    </location>
</feature>
<keyword evidence="3 5" id="KW-1133">Transmembrane helix</keyword>
<name>A0ABT8RPC5_9FLAO</name>
<dbReference type="PANTHER" id="PTHR23508">
    <property type="entry name" value="CARBOXYLIC ACID TRANSPORTER PROTEIN HOMOLOG"/>
    <property type="match status" value="1"/>
</dbReference>
<organism evidence="7 8">
    <name type="scientific">Maribacter confluentis</name>
    <dbReference type="NCBI Taxonomy" id="1656093"/>
    <lineage>
        <taxon>Bacteria</taxon>
        <taxon>Pseudomonadati</taxon>
        <taxon>Bacteroidota</taxon>
        <taxon>Flavobacteriia</taxon>
        <taxon>Flavobacteriales</taxon>
        <taxon>Flavobacteriaceae</taxon>
        <taxon>Maribacter</taxon>
    </lineage>
</organism>
<comment type="caution">
    <text evidence="7">The sequence shown here is derived from an EMBL/GenBank/DDBJ whole genome shotgun (WGS) entry which is preliminary data.</text>
</comment>
<dbReference type="SUPFAM" id="SSF103473">
    <property type="entry name" value="MFS general substrate transporter"/>
    <property type="match status" value="1"/>
</dbReference>
<dbReference type="PROSITE" id="PS50850">
    <property type="entry name" value="MFS"/>
    <property type="match status" value="1"/>
</dbReference>
<reference evidence="7" key="1">
    <citation type="journal article" date="2014" name="Int. J. Syst. Evol. Microbiol.">
        <title>Complete genome of a new Firmicutes species belonging to the dominant human colonic microbiota ('Ruminococcus bicirculans') reveals two chromosomes and a selective capacity to utilize plant glucans.</title>
        <authorList>
            <consortium name="NISC Comparative Sequencing Program"/>
            <person name="Wegmann U."/>
            <person name="Louis P."/>
            <person name="Goesmann A."/>
            <person name="Henrissat B."/>
            <person name="Duncan S.H."/>
            <person name="Flint H.J."/>
        </authorList>
    </citation>
    <scope>NUCLEOTIDE SEQUENCE</scope>
    <source>
        <strain evidence="7">CECT 8869</strain>
    </source>
</reference>
<evidence type="ECO:0000256" key="2">
    <source>
        <dbReference type="ARBA" id="ARBA00022692"/>
    </source>
</evidence>
<evidence type="ECO:0000256" key="5">
    <source>
        <dbReference type="SAM" id="Phobius"/>
    </source>
</evidence>
<keyword evidence="2 5" id="KW-0812">Transmembrane</keyword>
<evidence type="ECO:0000256" key="3">
    <source>
        <dbReference type="ARBA" id="ARBA00022989"/>
    </source>
</evidence>
<dbReference type="PROSITE" id="PS00216">
    <property type="entry name" value="SUGAR_TRANSPORT_1"/>
    <property type="match status" value="1"/>
</dbReference>
<feature type="domain" description="Major facilitator superfamily (MFS) profile" evidence="6">
    <location>
        <begin position="21"/>
        <end position="158"/>
    </location>
</feature>
<protein>
    <submittedName>
        <fullName evidence="7">MFS transporter</fullName>
    </submittedName>
</protein>
<dbReference type="PANTHER" id="PTHR23508:SF10">
    <property type="entry name" value="CARBOXYLIC ACID TRANSPORTER PROTEIN HOMOLOG"/>
    <property type="match status" value="1"/>
</dbReference>
<dbReference type="InterPro" id="IPR036259">
    <property type="entry name" value="MFS_trans_sf"/>
</dbReference>
<evidence type="ECO:0000313" key="8">
    <source>
        <dbReference type="Proteomes" id="UP001168579"/>
    </source>
</evidence>
<dbReference type="EMBL" id="JAUKUC010000001">
    <property type="protein sequence ID" value="MDO1512739.1"/>
    <property type="molecule type" value="Genomic_DNA"/>
</dbReference>
<keyword evidence="4 5" id="KW-0472">Membrane</keyword>
<dbReference type="Pfam" id="PF07690">
    <property type="entry name" value="MFS_1"/>
    <property type="match status" value="1"/>
</dbReference>
<dbReference type="InterPro" id="IPR011701">
    <property type="entry name" value="MFS"/>
</dbReference>
<sequence>MSKIPFYQLNDQCISKLQYATIIICFLMNVLDGMDVLIISFCAPAIAISWEVGPETLGVVFSVGLAGMALGALVMAPYADHIGRKRMILISSFLMGISVLCKGFANTVPQLIVLRLISGLGIGSMLATTASLTSEYLPNRFKDFLVSFVLAGYPVGAM</sequence>
<dbReference type="InterPro" id="IPR020846">
    <property type="entry name" value="MFS_dom"/>
</dbReference>
<comment type="subcellular location">
    <subcellularLocation>
        <location evidence="1">Membrane</location>
        <topology evidence="1">Multi-pass membrane protein</topology>
    </subcellularLocation>
</comment>
<dbReference type="Proteomes" id="UP001168579">
    <property type="component" value="Unassembled WGS sequence"/>
</dbReference>
<reference evidence="7" key="2">
    <citation type="submission" date="2023-06" db="EMBL/GenBank/DDBJ databases">
        <authorList>
            <person name="Lucena T."/>
            <person name="Sun Q."/>
        </authorList>
    </citation>
    <scope>NUCLEOTIDE SEQUENCE</scope>
    <source>
        <strain evidence="7">CECT 8869</strain>
    </source>
</reference>
<feature type="transmembrane region" description="Helical" evidence="5">
    <location>
        <begin position="21"/>
        <end position="50"/>
    </location>
</feature>
<evidence type="ECO:0000256" key="1">
    <source>
        <dbReference type="ARBA" id="ARBA00004141"/>
    </source>
</evidence>